<dbReference type="Gene3D" id="3.20.20.150">
    <property type="entry name" value="Divalent-metal-dependent TIM barrel enzymes"/>
    <property type="match status" value="1"/>
</dbReference>
<protein>
    <submittedName>
        <fullName evidence="2">Sugar phosphate isomerase/epimerase family protein</fullName>
    </submittedName>
</protein>
<dbReference type="InterPro" id="IPR013022">
    <property type="entry name" value="Xyl_isomerase-like_TIM-brl"/>
</dbReference>
<proteinExistence type="predicted"/>
<dbReference type="InterPro" id="IPR036237">
    <property type="entry name" value="Xyl_isomerase-like_sf"/>
</dbReference>
<dbReference type="EMBL" id="JBHSDT010000004">
    <property type="protein sequence ID" value="MFC4403381.1"/>
    <property type="molecule type" value="Genomic_DNA"/>
</dbReference>
<accession>A0ABV8WXR4</accession>
<dbReference type="RefSeq" id="WP_390251863.1">
    <property type="nucleotide sequence ID" value="NZ_JBHSDT010000004.1"/>
</dbReference>
<comment type="caution">
    <text evidence="2">The sequence shown here is derived from an EMBL/GenBank/DDBJ whole genome shotgun (WGS) entry which is preliminary data.</text>
</comment>
<keyword evidence="2" id="KW-0413">Isomerase</keyword>
<name>A0ABV8WXR4_9BACI</name>
<dbReference type="PANTHER" id="PTHR12110">
    <property type="entry name" value="HYDROXYPYRUVATE ISOMERASE"/>
    <property type="match status" value="1"/>
</dbReference>
<sequence>MKIGLCSVTFREKAVEEVIELAVQAGLESIEWGGDIHVPAGDLENARKVAELTRFHGLQVSSYGSYYKAGESENFDEVVKTAEALGASGIRIWPGNKGSKDADKKYRELVVNDIRRISELAKKVNISIHIEYHGGTLTDTKESARMLMNDIFDDNVWLYWQPSNDVSFEERLASIEAVQEWISNVHIFHWESWDHRYALADGKRYWLAYLSKIMSDGNQRHILIEFVREDSIEQFKQDARQLREWRDYIIGREL</sequence>
<evidence type="ECO:0000259" key="1">
    <source>
        <dbReference type="Pfam" id="PF01261"/>
    </source>
</evidence>
<gene>
    <name evidence="2" type="ORF">ACFOY7_09845</name>
</gene>
<dbReference type="PANTHER" id="PTHR12110:SF41">
    <property type="entry name" value="INOSOSE DEHYDRATASE"/>
    <property type="match status" value="1"/>
</dbReference>
<organism evidence="2 3">
    <name type="scientific">Gracilibacillus xinjiangensis</name>
    <dbReference type="NCBI Taxonomy" id="1193282"/>
    <lineage>
        <taxon>Bacteria</taxon>
        <taxon>Bacillati</taxon>
        <taxon>Bacillota</taxon>
        <taxon>Bacilli</taxon>
        <taxon>Bacillales</taxon>
        <taxon>Bacillaceae</taxon>
        <taxon>Gracilibacillus</taxon>
    </lineage>
</organism>
<dbReference type="GO" id="GO:0016853">
    <property type="term" value="F:isomerase activity"/>
    <property type="evidence" value="ECO:0007669"/>
    <property type="project" value="UniProtKB-KW"/>
</dbReference>
<evidence type="ECO:0000313" key="2">
    <source>
        <dbReference type="EMBL" id="MFC4403381.1"/>
    </source>
</evidence>
<reference evidence="3" key="1">
    <citation type="journal article" date="2019" name="Int. J. Syst. Evol. Microbiol.">
        <title>The Global Catalogue of Microorganisms (GCM) 10K type strain sequencing project: providing services to taxonomists for standard genome sequencing and annotation.</title>
        <authorList>
            <consortium name="The Broad Institute Genomics Platform"/>
            <consortium name="The Broad Institute Genome Sequencing Center for Infectious Disease"/>
            <person name="Wu L."/>
            <person name="Ma J."/>
        </authorList>
    </citation>
    <scope>NUCLEOTIDE SEQUENCE [LARGE SCALE GENOMIC DNA]</scope>
    <source>
        <strain evidence="3">CCUG 37865</strain>
    </source>
</reference>
<dbReference type="Pfam" id="PF01261">
    <property type="entry name" value="AP_endonuc_2"/>
    <property type="match status" value="1"/>
</dbReference>
<dbReference type="Proteomes" id="UP001595882">
    <property type="component" value="Unassembled WGS sequence"/>
</dbReference>
<keyword evidence="3" id="KW-1185">Reference proteome</keyword>
<feature type="domain" description="Xylose isomerase-like TIM barrel" evidence="1">
    <location>
        <begin position="19"/>
        <end position="244"/>
    </location>
</feature>
<evidence type="ECO:0000313" key="3">
    <source>
        <dbReference type="Proteomes" id="UP001595882"/>
    </source>
</evidence>
<dbReference type="SUPFAM" id="SSF51658">
    <property type="entry name" value="Xylose isomerase-like"/>
    <property type="match status" value="1"/>
</dbReference>
<dbReference type="InterPro" id="IPR050312">
    <property type="entry name" value="IolE/XylAMocC-like"/>
</dbReference>